<feature type="transmembrane region" description="Helical" evidence="10">
    <location>
        <begin position="104"/>
        <end position="126"/>
    </location>
</feature>
<evidence type="ECO:0000256" key="2">
    <source>
        <dbReference type="ARBA" id="ARBA00022475"/>
    </source>
</evidence>
<evidence type="ECO:0000256" key="8">
    <source>
        <dbReference type="ARBA" id="ARBA00060041"/>
    </source>
</evidence>
<sequence length="662" mass="75159">MLEKHSSENIKTIDNNKQFNRKQNRLKRFFLTNASGILCSRVFGFLRDAIQAAVLGTSIYSDIFFIAFKFPNMFRRVVSEGAFVQSFLPFFLSAKKKGAFSVSIFWIFLFFILILSILVMWFAPFITKILALGYDEERINLAMPLVRIHFWYLILIFIVTYLSTLLQYKNIFWVNAYNTALLNIAMIVAMLPYQFQTSLTEKELFQAVYILSYAVLIGGVCQILIHFYPLYRAGLWKLQYIGMLSLKKWYRDSNMTISFRGIRFGHKDSIACHVERSETSSIDSKDSTLNHANNMDSKQNLESSQNTNSTTAEASKILESTKVESIDSKKSIDKNSAEVSLSDFCSFQGGGEGGYLKVSERALSEQSTKSTKTRQSRSFFSKETTQNQRFYTKAKHNVLRLLADIKAFFKAFFPAMLGASTAQIIAIIDSSLITLLPNSDGGVSTLNFANRIFQLPLAIFAIAISSALFPTIAKAIERKDEKIALANLKTAFWFLFITLSICTLGGIMLSNEIVWLLFERKNFVREDTLQVAWAFIGYMAGLLAFGLTRIFSLWLYAKKQQAKAAKYSVIALAVGTLLSGIFIFFMRYFSITDGILWELRYFIVALAGSIGGVVLFVFNIKAFGIHNFLAIISHKKYAFYLLLALGVTFSILQIFKQFFHIT</sequence>
<dbReference type="GO" id="GO:0034204">
    <property type="term" value="P:lipid translocation"/>
    <property type="evidence" value="ECO:0007669"/>
    <property type="project" value="TreeGrafter"/>
</dbReference>
<feature type="compositionally biased region" description="Polar residues" evidence="11">
    <location>
        <begin position="289"/>
        <end position="312"/>
    </location>
</feature>
<dbReference type="GO" id="GO:0071555">
    <property type="term" value="P:cell wall organization"/>
    <property type="evidence" value="ECO:0007669"/>
    <property type="project" value="UniProtKB-KW"/>
</dbReference>
<comment type="caution">
    <text evidence="12">The sequence shown here is derived from an EMBL/GenBank/DDBJ whole genome shotgun (WGS) entry which is preliminary data.</text>
</comment>
<evidence type="ECO:0000256" key="10">
    <source>
        <dbReference type="HAMAP-Rule" id="MF_02078"/>
    </source>
</evidence>
<dbReference type="GO" id="GO:0005886">
    <property type="term" value="C:plasma membrane"/>
    <property type="evidence" value="ECO:0007669"/>
    <property type="project" value="UniProtKB-SubCell"/>
</dbReference>
<dbReference type="InterPro" id="IPR004268">
    <property type="entry name" value="MurJ"/>
</dbReference>
<dbReference type="GO" id="GO:0009252">
    <property type="term" value="P:peptidoglycan biosynthetic process"/>
    <property type="evidence" value="ECO:0007669"/>
    <property type="project" value="UniProtKB-UniRule"/>
</dbReference>
<keyword evidence="10" id="KW-0813">Transport</keyword>
<feature type="transmembrane region" description="Helical" evidence="10">
    <location>
        <begin position="146"/>
        <end position="164"/>
    </location>
</feature>
<comment type="function">
    <text evidence="8 10">Involved in peptidoglycan biosynthesis. Transports lipid-linked peptidoglycan precursors from the inner to the outer leaflet of the cytoplasmic membrane.</text>
</comment>
<dbReference type="Pfam" id="PF03023">
    <property type="entry name" value="MurJ"/>
    <property type="match status" value="2"/>
</dbReference>
<evidence type="ECO:0000256" key="7">
    <source>
        <dbReference type="ARBA" id="ARBA00023136"/>
    </source>
</evidence>
<name>A0A6D2CDK5_9HELI</name>
<dbReference type="HAMAP" id="MF_02078">
    <property type="entry name" value="MurJ_MviN"/>
    <property type="match status" value="1"/>
</dbReference>
<gene>
    <name evidence="10" type="primary">murJ</name>
    <name evidence="12" type="ORF">LS77_006235</name>
</gene>
<feature type="transmembrane region" description="Helical" evidence="10">
    <location>
        <begin position="176"/>
        <end position="195"/>
    </location>
</feature>
<keyword evidence="10" id="KW-0961">Cell wall biogenesis/degradation</keyword>
<evidence type="ECO:0000256" key="3">
    <source>
        <dbReference type="ARBA" id="ARBA00022692"/>
    </source>
</evidence>
<reference evidence="12 13" key="1">
    <citation type="journal article" date="2014" name="Genome Announc.">
        <title>Draft genome sequences of eight enterohepatic helicobacter species isolated from both laboratory and wild rodents.</title>
        <authorList>
            <person name="Sheh A."/>
            <person name="Shen Z."/>
            <person name="Fox J.G."/>
        </authorList>
    </citation>
    <scope>NUCLEOTIDE SEQUENCE [LARGE SCALE GENOMIC DNA]</scope>
    <source>
        <strain evidence="12 13">Missouri</strain>
    </source>
</reference>
<evidence type="ECO:0000256" key="11">
    <source>
        <dbReference type="SAM" id="MobiDB-lite"/>
    </source>
</evidence>
<keyword evidence="5 10" id="KW-0573">Peptidoglycan synthesis</keyword>
<evidence type="ECO:0000256" key="1">
    <source>
        <dbReference type="ARBA" id="ARBA00004651"/>
    </source>
</evidence>
<keyword evidence="2 10" id="KW-1003">Cell membrane</keyword>
<dbReference type="PANTHER" id="PTHR47019">
    <property type="entry name" value="LIPID II FLIPPASE MURJ"/>
    <property type="match status" value="1"/>
</dbReference>
<dbReference type="CDD" id="cd13123">
    <property type="entry name" value="MATE_MurJ_like"/>
    <property type="match status" value="1"/>
</dbReference>
<dbReference type="PANTHER" id="PTHR47019:SF1">
    <property type="entry name" value="LIPID II FLIPPASE MURJ"/>
    <property type="match status" value="1"/>
</dbReference>
<keyword evidence="7 10" id="KW-0472">Membrane</keyword>
<comment type="subcellular location">
    <subcellularLocation>
        <location evidence="1 10">Cell membrane</location>
        <topology evidence="1 10">Multi-pass membrane protein</topology>
    </subcellularLocation>
</comment>
<feature type="transmembrane region" description="Helical" evidence="10">
    <location>
        <begin position="448"/>
        <end position="469"/>
    </location>
</feature>
<evidence type="ECO:0000256" key="5">
    <source>
        <dbReference type="ARBA" id="ARBA00022984"/>
    </source>
</evidence>
<comment type="pathway">
    <text evidence="10">Cell wall biogenesis; peptidoglycan biosynthesis.</text>
</comment>
<accession>A0A6D2CDK5</accession>
<dbReference type="GeneID" id="60655633"/>
<feature type="transmembrane region" description="Helical" evidence="10">
    <location>
        <begin position="207"/>
        <end position="231"/>
    </location>
</feature>
<feature type="transmembrane region" description="Helical" evidence="10">
    <location>
        <begin position="569"/>
        <end position="589"/>
    </location>
</feature>
<dbReference type="InterPro" id="IPR051050">
    <property type="entry name" value="Lipid_II_flippase_MurJ/MviN"/>
</dbReference>
<dbReference type="EMBL" id="JRPH02000016">
    <property type="protein sequence ID" value="TLE04315.1"/>
    <property type="molecule type" value="Genomic_DNA"/>
</dbReference>
<dbReference type="GO" id="GO:0008360">
    <property type="term" value="P:regulation of cell shape"/>
    <property type="evidence" value="ECO:0007669"/>
    <property type="project" value="UniProtKB-KW"/>
</dbReference>
<dbReference type="PRINTS" id="PR01806">
    <property type="entry name" value="VIRFACTRMVIN"/>
</dbReference>
<evidence type="ECO:0000256" key="4">
    <source>
        <dbReference type="ARBA" id="ARBA00022960"/>
    </source>
</evidence>
<feature type="transmembrane region" description="Helical" evidence="10">
    <location>
        <begin position="637"/>
        <end position="655"/>
    </location>
</feature>
<feature type="transmembrane region" description="Helical" evidence="10">
    <location>
        <begin position="407"/>
        <end position="428"/>
    </location>
</feature>
<keyword evidence="3 10" id="KW-0812">Transmembrane</keyword>
<protein>
    <recommendedName>
        <fullName evidence="10">Probable lipid II flippase MurJ</fullName>
    </recommendedName>
</protein>
<evidence type="ECO:0000256" key="9">
    <source>
        <dbReference type="ARBA" id="ARBA00061532"/>
    </source>
</evidence>
<dbReference type="Proteomes" id="UP000029870">
    <property type="component" value="Unassembled WGS sequence"/>
</dbReference>
<feature type="transmembrane region" description="Helical" evidence="10">
    <location>
        <begin position="49"/>
        <end position="68"/>
    </location>
</feature>
<evidence type="ECO:0000256" key="6">
    <source>
        <dbReference type="ARBA" id="ARBA00022989"/>
    </source>
</evidence>
<feature type="region of interest" description="Disordered" evidence="11">
    <location>
        <begin position="281"/>
        <end position="312"/>
    </location>
</feature>
<organism evidence="12 13">
    <name type="scientific">Helicobacter bilis</name>
    <dbReference type="NCBI Taxonomy" id="37372"/>
    <lineage>
        <taxon>Bacteria</taxon>
        <taxon>Pseudomonadati</taxon>
        <taxon>Campylobacterota</taxon>
        <taxon>Epsilonproteobacteria</taxon>
        <taxon>Campylobacterales</taxon>
        <taxon>Helicobacteraceae</taxon>
        <taxon>Helicobacter</taxon>
    </lineage>
</organism>
<keyword evidence="4 10" id="KW-0133">Cell shape</keyword>
<dbReference type="GO" id="GO:0015648">
    <property type="term" value="F:lipid-linked peptidoglycan transporter activity"/>
    <property type="evidence" value="ECO:0007669"/>
    <property type="project" value="UniProtKB-UniRule"/>
</dbReference>
<feature type="transmembrane region" description="Helical" evidence="10">
    <location>
        <begin position="601"/>
        <end position="625"/>
    </location>
</feature>
<dbReference type="AlphaFoldDB" id="A0A6D2CDK5"/>
<feature type="transmembrane region" description="Helical" evidence="10">
    <location>
        <begin position="26"/>
        <end position="43"/>
    </location>
</feature>
<proteinExistence type="inferred from homology"/>
<keyword evidence="6 10" id="KW-1133">Transmembrane helix</keyword>
<dbReference type="RefSeq" id="WP_004084030.1">
    <property type="nucleotide sequence ID" value="NZ_JAERIZ010000014.1"/>
</dbReference>
<feature type="transmembrane region" description="Helical" evidence="10">
    <location>
        <begin position="531"/>
        <end position="557"/>
    </location>
</feature>
<feature type="transmembrane region" description="Helical" evidence="10">
    <location>
        <begin position="490"/>
        <end position="511"/>
    </location>
</feature>
<evidence type="ECO:0000313" key="12">
    <source>
        <dbReference type="EMBL" id="TLE04315.1"/>
    </source>
</evidence>
<dbReference type="UniPathway" id="UPA00219"/>
<evidence type="ECO:0000313" key="13">
    <source>
        <dbReference type="Proteomes" id="UP000029870"/>
    </source>
</evidence>
<comment type="similarity">
    <text evidence="9 10">Belongs to the MurJ/MviN family.</text>
</comment>